<reference evidence="11" key="4">
    <citation type="submission" date="2025-04" db="UniProtKB">
        <authorList>
            <consortium name="RefSeq"/>
        </authorList>
    </citation>
    <scope>IDENTIFICATION</scope>
    <source>
        <tissue evidence="11">Whole organism</tissue>
    </source>
</reference>
<evidence type="ECO:0000256" key="7">
    <source>
        <dbReference type="ARBA" id="ARBA00035182"/>
    </source>
</evidence>
<dbReference type="KEGG" id="hazt:108665412"/>
<dbReference type="Proteomes" id="UP000711488">
    <property type="component" value="Unassembled WGS sequence"/>
</dbReference>
<reference evidence="9" key="3">
    <citation type="submission" date="2019-06" db="EMBL/GenBank/DDBJ databases">
        <authorList>
            <person name="Poynton C."/>
            <person name="Hasenbein S."/>
            <person name="Benoit J.B."/>
            <person name="Sepulveda M.S."/>
            <person name="Poelchau M.F."/>
            <person name="Murali S.C."/>
            <person name="Chen S."/>
            <person name="Glastad K.M."/>
            <person name="Werren J.H."/>
            <person name="Vineis J.H."/>
            <person name="Bowen J.L."/>
            <person name="Friedrich M."/>
            <person name="Jones J."/>
            <person name="Robertson H.M."/>
            <person name="Feyereisen R."/>
            <person name="Mechler-Hickson A."/>
            <person name="Mathers N."/>
            <person name="Lee C.E."/>
            <person name="Colbourne J.K."/>
            <person name="Biales A."/>
            <person name="Johnston J.S."/>
            <person name="Wellborn G.A."/>
            <person name="Rosendale A.J."/>
            <person name="Cridge A.G."/>
            <person name="Munoz-Torres M.C."/>
            <person name="Bain P.A."/>
            <person name="Manny A.R."/>
            <person name="Major K.M."/>
            <person name="Lambert F.N."/>
            <person name="Vulpe C.D."/>
            <person name="Tuck P."/>
            <person name="Blalock B.J."/>
            <person name="Lin Y.-Y."/>
            <person name="Smith M.E."/>
            <person name="Ochoa-Acuna H."/>
            <person name="Chen M.-J.M."/>
            <person name="Childers C.P."/>
            <person name="Qu J."/>
            <person name="Dugan S."/>
            <person name="Lee S.L."/>
            <person name="Chao H."/>
            <person name="Dinh H."/>
            <person name="Han Y."/>
            <person name="Doddapaneni H."/>
            <person name="Worley K.C."/>
            <person name="Muzny D.M."/>
            <person name="Gibbs R.A."/>
            <person name="Richards S."/>
        </authorList>
    </citation>
    <scope>NUCLEOTIDE SEQUENCE</scope>
    <source>
        <strain evidence="9">HAZT.00-mixed</strain>
        <tissue evidence="9">Whole organism</tissue>
    </source>
</reference>
<reference evidence="9" key="2">
    <citation type="journal article" date="2018" name="Environ. Sci. Technol.">
        <title>The Toxicogenome of Hyalella azteca: A Model for Sediment Ecotoxicology and Evolutionary Toxicology.</title>
        <authorList>
            <person name="Poynton H.C."/>
            <person name="Hasenbein S."/>
            <person name="Benoit J.B."/>
            <person name="Sepulveda M.S."/>
            <person name="Poelchau M.F."/>
            <person name="Hughes D.S.T."/>
            <person name="Murali S.C."/>
            <person name="Chen S."/>
            <person name="Glastad K.M."/>
            <person name="Goodisman M.A.D."/>
            <person name="Werren J.H."/>
            <person name="Vineis J.H."/>
            <person name="Bowen J.L."/>
            <person name="Friedrich M."/>
            <person name="Jones J."/>
            <person name="Robertson H.M."/>
            <person name="Feyereisen R."/>
            <person name="Mechler-Hickson A."/>
            <person name="Mathers N."/>
            <person name="Lee C.E."/>
            <person name="Colbourne J.K."/>
            <person name="Biales A."/>
            <person name="Johnston J.S."/>
            <person name="Wellborn G.A."/>
            <person name="Rosendale A.J."/>
            <person name="Cridge A.G."/>
            <person name="Munoz-Torres M.C."/>
            <person name="Bain P.A."/>
            <person name="Manny A.R."/>
            <person name="Major K.M."/>
            <person name="Lambert F.N."/>
            <person name="Vulpe C.D."/>
            <person name="Tuck P."/>
            <person name="Blalock B.J."/>
            <person name="Lin Y.Y."/>
            <person name="Smith M.E."/>
            <person name="Ochoa-Acuna H."/>
            <person name="Chen M.M."/>
            <person name="Childers C.P."/>
            <person name="Qu J."/>
            <person name="Dugan S."/>
            <person name="Lee S.L."/>
            <person name="Chao H."/>
            <person name="Dinh H."/>
            <person name="Han Y."/>
            <person name="Doddapaneni H."/>
            <person name="Worley K.C."/>
            <person name="Muzny D.M."/>
            <person name="Gibbs R.A."/>
            <person name="Richards S."/>
        </authorList>
    </citation>
    <scope>NUCLEOTIDE SEQUENCE</scope>
    <source>
        <strain evidence="9">HAZT.00-mixed</strain>
        <tissue evidence="9">Whole organism</tissue>
    </source>
</reference>
<dbReference type="CTD" id="51258"/>
<comment type="subcellular location">
    <subcellularLocation>
        <location evidence="1">Mitochondrion</location>
    </subcellularLocation>
</comment>
<keyword evidence="10" id="KW-1185">Reference proteome</keyword>
<keyword evidence="3" id="KW-0809">Transit peptide</keyword>
<reference evidence="9" key="1">
    <citation type="submission" date="2014-08" db="EMBL/GenBank/DDBJ databases">
        <authorList>
            <person name="Murali S."/>
            <person name="Richards S."/>
            <person name="Bandaranaike D."/>
            <person name="Bellair M."/>
            <person name="Blankenburg K."/>
            <person name="Chao H."/>
            <person name="Dinh H."/>
            <person name="Doddapaneni H."/>
            <person name="Dugan-Rocha S."/>
            <person name="Elkadiri S."/>
            <person name="Gnanaolivu R."/>
            <person name="Hughes D."/>
            <person name="Lee S."/>
            <person name="Li M."/>
            <person name="Ming W."/>
            <person name="Munidasa M."/>
            <person name="Muniz J."/>
            <person name="Nguyen L."/>
            <person name="Osuji N."/>
            <person name="Pu L.-L."/>
            <person name="Puazo M."/>
            <person name="Skinner E."/>
            <person name="Qu C."/>
            <person name="Quiroz J."/>
            <person name="Raj R."/>
            <person name="Weissenberger G."/>
            <person name="Xin Y."/>
            <person name="Zou X."/>
            <person name="Han Y."/>
            <person name="Worley K."/>
            <person name="Muzny D."/>
            <person name="Gibbs R."/>
        </authorList>
    </citation>
    <scope>NUCLEOTIDE SEQUENCE</scope>
    <source>
        <strain evidence="9">HAZT.00-mixed</strain>
        <tissue evidence="9">Whole organism</tissue>
    </source>
</reference>
<keyword evidence="6" id="KW-0687">Ribonucleoprotein</keyword>
<evidence type="ECO:0000256" key="1">
    <source>
        <dbReference type="ARBA" id="ARBA00004173"/>
    </source>
</evidence>
<proteinExistence type="inferred from homology"/>
<evidence type="ECO:0000313" key="9">
    <source>
        <dbReference type="EMBL" id="KAA0186469.1"/>
    </source>
</evidence>
<dbReference type="GO" id="GO:0005762">
    <property type="term" value="C:mitochondrial large ribosomal subunit"/>
    <property type="evidence" value="ECO:0007669"/>
    <property type="project" value="TreeGrafter"/>
</dbReference>
<keyword evidence="5" id="KW-0496">Mitochondrion</keyword>
<protein>
    <recommendedName>
        <fullName evidence="7">Large ribosomal subunit protein mL51</fullName>
    </recommendedName>
    <alternativeName>
        <fullName evidence="8">39S ribosomal protein L51, mitochondrial</fullName>
    </alternativeName>
</protein>
<evidence type="ECO:0000256" key="5">
    <source>
        <dbReference type="ARBA" id="ARBA00023128"/>
    </source>
</evidence>
<gene>
    <name evidence="11" type="primary">LOC108665412</name>
    <name evidence="9" type="ORF">HAZT_HAZT007615</name>
</gene>
<dbReference type="Proteomes" id="UP000694843">
    <property type="component" value="Unplaced"/>
</dbReference>
<name>A0A6A0GS79_HYAAZ</name>
<dbReference type="RefSeq" id="XP_018007650.1">
    <property type="nucleotide sequence ID" value="XM_018152161.2"/>
</dbReference>
<dbReference type="Pfam" id="PF10244">
    <property type="entry name" value="MRP-L51"/>
    <property type="match status" value="1"/>
</dbReference>
<evidence type="ECO:0000256" key="6">
    <source>
        <dbReference type="ARBA" id="ARBA00023274"/>
    </source>
</evidence>
<evidence type="ECO:0000313" key="11">
    <source>
        <dbReference type="RefSeq" id="XP_018007650.1"/>
    </source>
</evidence>
<accession>A0A6A0GS79</accession>
<dbReference type="GO" id="GO:0003735">
    <property type="term" value="F:structural constituent of ribosome"/>
    <property type="evidence" value="ECO:0007669"/>
    <property type="project" value="InterPro"/>
</dbReference>
<dbReference type="PANTHER" id="PTHR13409">
    <property type="entry name" value="MITOCHONDRIAL 39S RIBOSOMAL PROTEIN L51"/>
    <property type="match status" value="1"/>
</dbReference>
<sequence>MLAILKRIPGQIAPAYGAFNKQCYNIAQFHVDAPCSRYYAEKIARGPLKRHYGRNQIEKLHNRGPLPHDPEAKSPLPMPEYRPKNAWCQKRALFGQNDYIDILGDGSLHPTDTLYDVPLWLRGFKGNEFQVLLRQKRLFGHSMQEWNPTRFDQIDKRIKLLYRRLNFHRSQDFFKK</sequence>
<comment type="similarity">
    <text evidence="2">Belongs to the mitochondrion-specific ribosomal protein mL51 family.</text>
</comment>
<evidence type="ECO:0000256" key="3">
    <source>
        <dbReference type="ARBA" id="ARBA00022946"/>
    </source>
</evidence>
<evidence type="ECO:0000256" key="4">
    <source>
        <dbReference type="ARBA" id="ARBA00022980"/>
    </source>
</evidence>
<dbReference type="AlphaFoldDB" id="A0A6A0GS79"/>
<evidence type="ECO:0000256" key="8">
    <source>
        <dbReference type="ARBA" id="ARBA00035419"/>
    </source>
</evidence>
<organism evidence="9">
    <name type="scientific">Hyalella azteca</name>
    <name type="common">Amphipod</name>
    <dbReference type="NCBI Taxonomy" id="294128"/>
    <lineage>
        <taxon>Eukaryota</taxon>
        <taxon>Metazoa</taxon>
        <taxon>Ecdysozoa</taxon>
        <taxon>Arthropoda</taxon>
        <taxon>Crustacea</taxon>
        <taxon>Multicrustacea</taxon>
        <taxon>Malacostraca</taxon>
        <taxon>Eumalacostraca</taxon>
        <taxon>Peracarida</taxon>
        <taxon>Amphipoda</taxon>
        <taxon>Senticaudata</taxon>
        <taxon>Talitrida</taxon>
        <taxon>Talitroidea</taxon>
        <taxon>Hyalellidae</taxon>
        <taxon>Hyalella</taxon>
    </lineage>
</organism>
<dbReference type="InterPro" id="IPR019373">
    <property type="entry name" value="Ribosomal_mL51"/>
</dbReference>
<dbReference type="OMA" id="RPKNAWS"/>
<dbReference type="EMBL" id="JQDR03015535">
    <property type="protein sequence ID" value="KAA0186469.1"/>
    <property type="molecule type" value="Genomic_DNA"/>
</dbReference>
<evidence type="ECO:0000256" key="2">
    <source>
        <dbReference type="ARBA" id="ARBA00010972"/>
    </source>
</evidence>
<dbReference type="PANTHER" id="PTHR13409:SF0">
    <property type="entry name" value="LARGE RIBOSOMAL SUBUNIT PROTEIN ML51"/>
    <property type="match status" value="1"/>
</dbReference>
<dbReference type="GO" id="GO:0006412">
    <property type="term" value="P:translation"/>
    <property type="evidence" value="ECO:0007669"/>
    <property type="project" value="TreeGrafter"/>
</dbReference>
<keyword evidence="4" id="KW-0689">Ribosomal protein</keyword>
<dbReference type="GeneID" id="108665412"/>
<evidence type="ECO:0000313" key="10">
    <source>
        <dbReference type="Proteomes" id="UP000694843"/>
    </source>
</evidence>
<dbReference type="OrthoDB" id="10059330at2759"/>